<evidence type="ECO:0000256" key="3">
    <source>
        <dbReference type="ARBA" id="ARBA00022533"/>
    </source>
</evidence>
<dbReference type="Proteomes" id="UP000500845">
    <property type="component" value="Segment"/>
</dbReference>
<organism evidence="11 12">
    <name type="scientific">Cryptophlebia peltastica nucleopolyhedrovirus</name>
    <dbReference type="NCBI Taxonomy" id="2304025"/>
    <lineage>
        <taxon>Viruses</taxon>
        <taxon>Viruses incertae sedis</taxon>
        <taxon>Naldaviricetes</taxon>
        <taxon>Lefavirales</taxon>
        <taxon>Baculoviridae</taxon>
        <taxon>Alphabaculovirus</taxon>
        <taxon>Alphabaculovirus crypeltasticae</taxon>
    </lineage>
</organism>
<keyword evidence="12" id="KW-1185">Reference proteome</keyword>
<evidence type="ECO:0000313" key="11">
    <source>
        <dbReference type="EMBL" id="AXS67792.1"/>
    </source>
</evidence>
<dbReference type="PROSITE" id="PS51161">
    <property type="entry name" value="ATP_CONE"/>
    <property type="match status" value="1"/>
</dbReference>
<dbReference type="SUPFAM" id="SSF48168">
    <property type="entry name" value="R1 subunit of ribonucleotide reductase, N-terminal domain"/>
    <property type="match status" value="1"/>
</dbReference>
<dbReference type="UniPathway" id="UPA00326"/>
<dbReference type="NCBIfam" id="TIGR02506">
    <property type="entry name" value="NrdE_NrdA"/>
    <property type="match status" value="1"/>
</dbReference>
<reference evidence="11 12" key="1">
    <citation type="journal article" date="2018" name="J. Invertebr. Pathol.">
        <title>Morphological, genetic and biological characterisation of a novel alphabaculovirus isolated from Cryptophlebia peltastica (Lepidoptera: Tortricidae).</title>
        <authorList>
            <person name="Marsberg T."/>
            <person name="Jukes M.D."/>
            <person name="Krejmer-Rabalska M."/>
            <person name="Rabalski L."/>
            <person name="Knox C.M."/>
            <person name="Moore S.D."/>
            <person name="Hill M.P."/>
            <person name="Szewczyk B."/>
        </authorList>
    </citation>
    <scope>NUCLEOTIDE SEQUENCE [LARGE SCALE GENOMIC DNA]</scope>
    <source>
        <strain evidence="11">SA</strain>
    </source>
</reference>
<keyword evidence="6 9" id="KW-0560">Oxidoreductase</keyword>
<comment type="similarity">
    <text evidence="1 9">Belongs to the ribonucleoside diphosphate reductase large chain family.</text>
</comment>
<dbReference type="SUPFAM" id="SSF51998">
    <property type="entry name" value="PFL-like glycyl radical enzymes"/>
    <property type="match status" value="1"/>
</dbReference>
<dbReference type="PROSITE" id="PS00089">
    <property type="entry name" value="RIBORED_LARGE"/>
    <property type="match status" value="1"/>
</dbReference>
<dbReference type="GeneID" id="65102245"/>
<dbReference type="InterPro" id="IPR039718">
    <property type="entry name" value="Rrm1"/>
</dbReference>
<dbReference type="PANTHER" id="PTHR11573:SF6">
    <property type="entry name" value="RIBONUCLEOSIDE-DIPHOSPHATE REDUCTASE LARGE SUBUNIT"/>
    <property type="match status" value="1"/>
</dbReference>
<keyword evidence="4 8" id="KW-0547">Nucleotide-binding</keyword>
<proteinExistence type="inferred from homology"/>
<evidence type="ECO:0000256" key="7">
    <source>
        <dbReference type="ARBA" id="ARBA00023116"/>
    </source>
</evidence>
<keyword evidence="7 9" id="KW-0215">Deoxyribonucleotide synthesis</keyword>
<name>A0A346RNZ5_9ABAC</name>
<dbReference type="InterPro" id="IPR005144">
    <property type="entry name" value="ATP-cone_dom"/>
</dbReference>
<dbReference type="InterPro" id="IPR008926">
    <property type="entry name" value="RNR_R1-su_N"/>
</dbReference>
<evidence type="ECO:0000313" key="12">
    <source>
        <dbReference type="Proteomes" id="UP000500845"/>
    </source>
</evidence>
<dbReference type="EC" id="1.17.4.1" evidence="2 9"/>
<dbReference type="EMBL" id="MH394321">
    <property type="protein sequence ID" value="AXS67792.1"/>
    <property type="molecule type" value="Genomic_DNA"/>
</dbReference>
<accession>A0A346RNZ5</accession>
<dbReference type="InterPro" id="IPR013509">
    <property type="entry name" value="RNR_lsu_N"/>
</dbReference>
<keyword evidence="3" id="KW-0021">Allosteric enzyme</keyword>
<evidence type="ECO:0000256" key="9">
    <source>
        <dbReference type="RuleBase" id="RU003410"/>
    </source>
</evidence>
<comment type="function">
    <text evidence="9">Provides the precursors necessary for DNA synthesis. Catalyzes the biosynthesis of deoxyribonucleotides from the corresponding ribonucleotides.</text>
</comment>
<dbReference type="Pfam" id="PF00317">
    <property type="entry name" value="Ribonuc_red_lgN"/>
    <property type="match status" value="1"/>
</dbReference>
<dbReference type="GO" id="GO:0009263">
    <property type="term" value="P:deoxyribonucleotide biosynthetic process"/>
    <property type="evidence" value="ECO:0007669"/>
    <property type="project" value="UniProtKB-KW"/>
</dbReference>
<comment type="catalytic activity">
    <reaction evidence="9">
        <text>a 2'-deoxyribonucleoside 5'-diphosphate + [thioredoxin]-disulfide + H2O = a ribonucleoside 5'-diphosphate + [thioredoxin]-dithiol</text>
        <dbReference type="Rhea" id="RHEA:23252"/>
        <dbReference type="Rhea" id="RHEA-COMP:10698"/>
        <dbReference type="Rhea" id="RHEA-COMP:10700"/>
        <dbReference type="ChEBI" id="CHEBI:15377"/>
        <dbReference type="ChEBI" id="CHEBI:29950"/>
        <dbReference type="ChEBI" id="CHEBI:50058"/>
        <dbReference type="ChEBI" id="CHEBI:57930"/>
        <dbReference type="ChEBI" id="CHEBI:73316"/>
        <dbReference type="EC" id="1.17.4.1"/>
    </reaction>
</comment>
<evidence type="ECO:0000259" key="10">
    <source>
        <dbReference type="PROSITE" id="PS51161"/>
    </source>
</evidence>
<evidence type="ECO:0000256" key="6">
    <source>
        <dbReference type="ARBA" id="ARBA00023002"/>
    </source>
</evidence>
<dbReference type="GO" id="GO:0005524">
    <property type="term" value="F:ATP binding"/>
    <property type="evidence" value="ECO:0007669"/>
    <property type="project" value="UniProtKB-UniRule"/>
</dbReference>
<dbReference type="GO" id="GO:0004748">
    <property type="term" value="F:ribonucleoside-diphosphate reductase activity, thioredoxin disulfide as acceptor"/>
    <property type="evidence" value="ECO:0007669"/>
    <property type="project" value="UniProtKB-EC"/>
</dbReference>
<evidence type="ECO:0000256" key="8">
    <source>
        <dbReference type="PROSITE-ProRule" id="PRU00492"/>
    </source>
</evidence>
<evidence type="ECO:0000256" key="2">
    <source>
        <dbReference type="ARBA" id="ARBA00012274"/>
    </source>
</evidence>
<keyword evidence="5 8" id="KW-0067">ATP-binding</keyword>
<evidence type="ECO:0000256" key="5">
    <source>
        <dbReference type="ARBA" id="ARBA00022840"/>
    </source>
</evidence>
<feature type="domain" description="ATP-cone" evidence="10">
    <location>
        <begin position="1"/>
        <end position="89"/>
    </location>
</feature>
<dbReference type="RefSeq" id="YP_010087000.1">
    <property type="nucleotide sequence ID" value="NC_055500.1"/>
</dbReference>
<dbReference type="PANTHER" id="PTHR11573">
    <property type="entry name" value="RIBONUCLEOSIDE-DIPHOSPHATE REDUCTASE LARGE CHAIN"/>
    <property type="match status" value="1"/>
</dbReference>
<dbReference type="InterPro" id="IPR013346">
    <property type="entry name" value="NrdE_NrdA_C"/>
</dbReference>
<sequence length="755" mass="85692">MFVVKRNGRKQPVLMDKITKRLEKLCFGLNIKAVLVAMEVVNFIYENVTTEELDMQAAKVAANKSYLHNDYALLAGRIMISNLSKKIKSDFSEVIERLYKYKLVTKFLYDVVCANKKVLNECILYENDYDYKYFGFKTLENGYLFKIDEQTAELPQQMLMRVSLGIHGDNIEDAIETYKLLSEKKFIHASPTLFAAGTNLPQLSSCFLVSMKEDSIAGIYNTLTTCALISKHGGGIGLNVHEIRARNSPIKATNGTSSGLESMLRVFNNMVRHVDQGGKRKGAMAIYLEPWHADIYDFLNLKRNMGAEDKKARDLLYALWVPDLFMKRVENGEMWSLMCPDACKGLDRIYGKEFEELYSRYESEKKYVKQVNARDLFRFIIETQVETGTPYMLYKDACNGKSNQKNLGTIKCSNLCAEIVQFNSGDETGVCNLASISVNKFVCDNFEYDFKSLKKVTKVIVKNLNKIIDVNFYPVNCARDSNFKHRPIGVGIQGLADTFVMLRLPYESDKAKLLNKQIAETIYYAALEASCELAKTDGPYSSYKGSPASEGLLQYDLWNVTPTKLWDWKVLKENIKLYGLRNSLLVAYMPTATTAQILGNNESFEPFTNNLYVRRVLAGDFQVVNQYLVDDLLRLNLYNDNMLNKIIANNGSIQAIEGIPADIKELYKTVWEMKQKNLIDMAADRAAFIDQSQSFNVFVANPTYSLMTSIHTYAWKKGLKTGMYYLRTKPAADPIKFTVDATCSKVNGQCMGCDA</sequence>
<dbReference type="KEGG" id="vg:65102245"/>
<dbReference type="Pfam" id="PF02867">
    <property type="entry name" value="Ribonuc_red_lgC"/>
    <property type="match status" value="1"/>
</dbReference>
<dbReference type="PRINTS" id="PR01183">
    <property type="entry name" value="RIBORDTASEM1"/>
</dbReference>
<dbReference type="CDD" id="cd01679">
    <property type="entry name" value="RNR_I"/>
    <property type="match status" value="1"/>
</dbReference>
<dbReference type="InterPro" id="IPR000788">
    <property type="entry name" value="RNR_lg_C"/>
</dbReference>
<dbReference type="Gene3D" id="3.20.70.20">
    <property type="match status" value="1"/>
</dbReference>
<dbReference type="Pfam" id="PF03477">
    <property type="entry name" value="ATP-cone"/>
    <property type="match status" value="1"/>
</dbReference>
<evidence type="ECO:0000256" key="1">
    <source>
        <dbReference type="ARBA" id="ARBA00010406"/>
    </source>
</evidence>
<evidence type="ECO:0000256" key="4">
    <source>
        <dbReference type="ARBA" id="ARBA00022741"/>
    </source>
</evidence>
<protein>
    <recommendedName>
        <fullName evidence="2 9">Ribonucleoside-diphosphate reductase</fullName>
        <ecNumber evidence="2 9">1.17.4.1</ecNumber>
    </recommendedName>
</protein>